<dbReference type="Proteomes" id="UP001607303">
    <property type="component" value="Unassembled WGS sequence"/>
</dbReference>
<name>A0ABD2BVS7_VESMC</name>
<feature type="non-terminal residue" evidence="2">
    <location>
        <position position="1"/>
    </location>
</feature>
<comment type="caution">
    <text evidence="2">The sequence shown here is derived from an EMBL/GenBank/DDBJ whole genome shotgun (WGS) entry which is preliminary data.</text>
</comment>
<evidence type="ECO:0000313" key="2">
    <source>
        <dbReference type="EMBL" id="KAL2736690.1"/>
    </source>
</evidence>
<evidence type="ECO:0000313" key="3">
    <source>
        <dbReference type="Proteomes" id="UP001607303"/>
    </source>
</evidence>
<organism evidence="2 3">
    <name type="scientific">Vespula maculifrons</name>
    <name type="common">Eastern yellow jacket</name>
    <name type="synonym">Wasp</name>
    <dbReference type="NCBI Taxonomy" id="7453"/>
    <lineage>
        <taxon>Eukaryota</taxon>
        <taxon>Metazoa</taxon>
        <taxon>Ecdysozoa</taxon>
        <taxon>Arthropoda</taxon>
        <taxon>Hexapoda</taxon>
        <taxon>Insecta</taxon>
        <taxon>Pterygota</taxon>
        <taxon>Neoptera</taxon>
        <taxon>Endopterygota</taxon>
        <taxon>Hymenoptera</taxon>
        <taxon>Apocrita</taxon>
        <taxon>Aculeata</taxon>
        <taxon>Vespoidea</taxon>
        <taxon>Vespidae</taxon>
        <taxon>Vespinae</taxon>
        <taxon>Vespula</taxon>
    </lineage>
</organism>
<feature type="region of interest" description="Disordered" evidence="1">
    <location>
        <begin position="62"/>
        <end position="110"/>
    </location>
</feature>
<dbReference type="EMBL" id="JAYRBN010000066">
    <property type="protein sequence ID" value="KAL2736690.1"/>
    <property type="molecule type" value="Genomic_DNA"/>
</dbReference>
<gene>
    <name evidence="2" type="ORF">V1477_013199</name>
</gene>
<evidence type="ECO:0000256" key="1">
    <source>
        <dbReference type="SAM" id="MobiDB-lite"/>
    </source>
</evidence>
<sequence length="110" mass="12386">GRHGGHVREISRKARRRSIYLTATYGAHPEARPTKIPAACSSIHIDEELRVRDYGVGVQAIKDVPRTTRRGPTAQEGRGESRGRRSQHTLLYTGVTQKIMQRSLRPKEDS</sequence>
<accession>A0ABD2BVS7</accession>
<feature type="compositionally biased region" description="Polar residues" evidence="1">
    <location>
        <begin position="88"/>
        <end position="100"/>
    </location>
</feature>
<reference evidence="2 3" key="1">
    <citation type="journal article" date="2024" name="Ann. Entomol. Soc. Am.">
        <title>Genomic analyses of the southern and eastern yellowjacket wasps (Hymenoptera: Vespidae) reveal evolutionary signatures of social life.</title>
        <authorList>
            <person name="Catto M.A."/>
            <person name="Caine P.B."/>
            <person name="Orr S.E."/>
            <person name="Hunt B.G."/>
            <person name="Goodisman M.A.D."/>
        </authorList>
    </citation>
    <scope>NUCLEOTIDE SEQUENCE [LARGE SCALE GENOMIC DNA]</scope>
    <source>
        <strain evidence="2">232</strain>
        <tissue evidence="2">Head and thorax</tissue>
    </source>
</reference>
<proteinExistence type="predicted"/>
<dbReference type="AlphaFoldDB" id="A0ABD2BVS7"/>
<keyword evidence="3" id="KW-1185">Reference proteome</keyword>
<protein>
    <submittedName>
        <fullName evidence="2">Uncharacterized protein</fullName>
    </submittedName>
</protein>